<accession>K0Z871</accession>
<dbReference type="RefSeq" id="WP_004804723.1">
    <property type="nucleotide sequence ID" value="NZ_JH815213.1"/>
</dbReference>
<protein>
    <submittedName>
        <fullName evidence="1">Uncharacterized protein</fullName>
    </submittedName>
</protein>
<dbReference type="EMBL" id="AGWP01000001">
    <property type="protein sequence ID" value="EJZ88469.1"/>
    <property type="molecule type" value="Genomic_DNA"/>
</dbReference>
<proteinExistence type="predicted"/>
<keyword evidence="2" id="KW-1185">Reference proteome</keyword>
<comment type="caution">
    <text evidence="1">The sequence shown here is derived from an EMBL/GenBank/DDBJ whole genome shotgun (WGS) entry which is preliminary data.</text>
</comment>
<dbReference type="PATRIC" id="fig|888439.3.peg.110"/>
<sequence>MQDIAELPLVPDNYASADGIYSIGAFVARFGRDADPGRVRAAMSERVGSLAQTDDVVGSLSNWGSFRAPTYDCAEEIYLRTTDDAAANGIFANNREKVNTFRRSWINTWASDAQDAGFLPKQWQLKLLPKDDGAYTLEITGENLGELAERVYLLRARKMYCNVLPIGDICRDDT</sequence>
<evidence type="ECO:0000313" key="2">
    <source>
        <dbReference type="Proteomes" id="UP000006075"/>
    </source>
</evidence>
<evidence type="ECO:0000313" key="1">
    <source>
        <dbReference type="EMBL" id="EJZ88469.1"/>
    </source>
</evidence>
<dbReference type="AlphaFoldDB" id="K0Z871"/>
<organism evidence="1 2">
    <name type="scientific">Winkia neuii BV029A5</name>
    <dbReference type="NCBI Taxonomy" id="888439"/>
    <lineage>
        <taxon>Bacteria</taxon>
        <taxon>Bacillati</taxon>
        <taxon>Actinomycetota</taxon>
        <taxon>Actinomycetes</taxon>
        <taxon>Actinomycetales</taxon>
        <taxon>Actinomycetaceae</taxon>
        <taxon>Winkia</taxon>
    </lineage>
</organism>
<gene>
    <name evidence="1" type="ORF">HMPREF9240_00107</name>
</gene>
<reference evidence="1 2" key="1">
    <citation type="submission" date="2012-07" db="EMBL/GenBank/DDBJ databases">
        <title>The Genome Sequence of Actinomyces neuii subsp. anitratus BVS029A5.</title>
        <authorList>
            <consortium name="The Broad Institute Genome Sequencing Platform"/>
            <person name="Earl A."/>
            <person name="Ward D."/>
            <person name="Feldgarden M."/>
            <person name="Gevers D."/>
            <person name="Saerens B."/>
            <person name="Vaneechoutte M."/>
            <person name="Walker B."/>
            <person name="Young S.K."/>
            <person name="Zeng Q."/>
            <person name="Gargeya S."/>
            <person name="Fitzgerald M."/>
            <person name="Haas B."/>
            <person name="Abouelleil A."/>
            <person name="Alvarado L."/>
            <person name="Arachchi H.M."/>
            <person name="Berlin A."/>
            <person name="Chapman S.B."/>
            <person name="Goldberg J."/>
            <person name="Griggs A."/>
            <person name="Gujja S."/>
            <person name="Hansen M."/>
            <person name="Howarth C."/>
            <person name="Imamovic A."/>
            <person name="Larimer J."/>
            <person name="McCowen C."/>
            <person name="Montmayeur A."/>
            <person name="Murphy C."/>
            <person name="Neiman D."/>
            <person name="Pearson M."/>
            <person name="Priest M."/>
            <person name="Roberts A."/>
            <person name="Saif S."/>
            <person name="Shea T."/>
            <person name="Sisk P."/>
            <person name="Sykes S."/>
            <person name="Wortman J."/>
            <person name="Nusbaum C."/>
            <person name="Birren B."/>
        </authorList>
    </citation>
    <scope>NUCLEOTIDE SEQUENCE [LARGE SCALE GENOMIC DNA]</scope>
    <source>
        <strain evidence="1 2">BVS029A5</strain>
    </source>
</reference>
<dbReference type="Proteomes" id="UP000006075">
    <property type="component" value="Unassembled WGS sequence"/>
</dbReference>
<name>K0Z871_9ACTO</name>
<dbReference type="HOGENOM" id="CLU_1536847_0_0_11"/>